<keyword evidence="3" id="KW-1185">Reference proteome</keyword>
<evidence type="ECO:0000313" key="3">
    <source>
        <dbReference type="Proteomes" id="UP000039865"/>
    </source>
</evidence>
<keyword evidence="1" id="KW-0812">Transmembrane</keyword>
<sequence>MGGFSSDDNFANFIGTSQNPIVIFINKGGGFRWGVFFQALQQSILAVKFNKDSSQILAVIESEPLSIILMNPDDGTQFGYKENIAVSSRGGGFCSGDCLLFAEDSSSIFLSIVSHGKKWELLKIKNDKMNFVAQSSLVSPLEGIAYTIKSNTNDELYIAGYMQNPADNNNYASLTKIKASTQEVKWNYFINYGKISTDFYYLRRFWLDITHIYACSEVTQINVERSMGIHIFQLNGDSQPTQTKDFQYGDASQIFSCYDIRQFSPTVIHLLIQDSASQLPYLMILNPVASTYIIKTLDITVVLIMILNARIIRETQTLFVGQTMSTYETASQMLDQFSGFVAAFDTDYSCSAILISSNSSPLLAATSNTIVAPSITFTSITYNFVSLTLGTMQIGNLNQMRTYFCNRDVIVTITPVAILDQDYEVASTKKVIDFAAFGVVDGTSCTGHILEYSIEITPVVSFIMIDSQRRKISIYTNDDSKQGQYSIKLTGSIYSQSQHTSFKINVKKVDCRSQPVSILRPTSFIPTVDYYVGSLKAQVQIDNYAFTPTCDYVFSFNIQTNPVSNFLVFNPTTMKIDISTNDPILAKIYTVKILATLNDTLITLDQGYQFQLRILINSTSVINTIASKLINHAPFFVESLQQLDLFVNQTLNYKLPLTKDDDNDTVFIKYELGAASTIITILEGNRLLIKPNLKRDYIIRIILYDNNKNQVYSQTYNLKITVKDIQQPQQNPVTEPKENITEKFDSKLQARIFSINMEGLMIIRYSEDIRDQFINYTTFSQSQILILSVEPSFYKDLELLSFKWQLKSFKRNEMQIRLIFDNPNYVSMRLLKDKIKVVFNEQGYFVALKSGLSIKQNYTITRDLPQQLELTDVSQQINTMGKIFSATAFSFMISNIVIIFFVGGSLQLIWGLINSLQIIVHLPLLPFEFPSNAKSFFVMLFQAARFNFIPPDTFTSVFFNGQDDNEEEPFNQRFFDMYIF</sequence>
<organism evidence="2 3">
    <name type="scientific">Stylonychia lemnae</name>
    <name type="common">Ciliate</name>
    <dbReference type="NCBI Taxonomy" id="5949"/>
    <lineage>
        <taxon>Eukaryota</taxon>
        <taxon>Sar</taxon>
        <taxon>Alveolata</taxon>
        <taxon>Ciliophora</taxon>
        <taxon>Intramacronucleata</taxon>
        <taxon>Spirotrichea</taxon>
        <taxon>Stichotrichia</taxon>
        <taxon>Sporadotrichida</taxon>
        <taxon>Oxytrichidae</taxon>
        <taxon>Stylonychinae</taxon>
        <taxon>Stylonychia</taxon>
    </lineage>
</organism>
<keyword evidence="1" id="KW-1133">Transmembrane helix</keyword>
<evidence type="ECO:0000256" key="1">
    <source>
        <dbReference type="SAM" id="Phobius"/>
    </source>
</evidence>
<evidence type="ECO:0000313" key="2">
    <source>
        <dbReference type="EMBL" id="CDW78616.1"/>
    </source>
</evidence>
<dbReference type="EMBL" id="CCKQ01007253">
    <property type="protein sequence ID" value="CDW78616.1"/>
    <property type="molecule type" value="Genomic_DNA"/>
</dbReference>
<accession>A0A078A9Q5</accession>
<reference evidence="2 3" key="1">
    <citation type="submission" date="2014-06" db="EMBL/GenBank/DDBJ databases">
        <authorList>
            <person name="Swart Estienne"/>
        </authorList>
    </citation>
    <scope>NUCLEOTIDE SEQUENCE [LARGE SCALE GENOMIC DNA]</scope>
    <source>
        <strain evidence="2 3">130c</strain>
    </source>
</reference>
<protein>
    <submittedName>
        <fullName evidence="2">Uncharacterized protein</fullName>
    </submittedName>
</protein>
<proteinExistence type="predicted"/>
<gene>
    <name evidence="2" type="primary">Contig9572.g10242</name>
    <name evidence="2" type="ORF">STYLEM_7596</name>
</gene>
<dbReference type="Proteomes" id="UP000039865">
    <property type="component" value="Unassembled WGS sequence"/>
</dbReference>
<keyword evidence="1" id="KW-0472">Membrane</keyword>
<dbReference type="InParanoid" id="A0A078A9Q5"/>
<name>A0A078A9Q5_STYLE</name>
<dbReference type="AlphaFoldDB" id="A0A078A9Q5"/>
<feature type="transmembrane region" description="Helical" evidence="1">
    <location>
        <begin position="883"/>
        <end position="902"/>
    </location>
</feature>